<dbReference type="InterPro" id="IPR002401">
    <property type="entry name" value="Cyt_P450_E_grp-I"/>
</dbReference>
<proteinExistence type="inferred from homology"/>
<keyword evidence="3 7" id="KW-0349">Heme</keyword>
<reference evidence="11" key="1">
    <citation type="submission" date="2019-06" db="EMBL/GenBank/DDBJ databases">
        <authorList>
            <person name="Broberg M."/>
        </authorList>
    </citation>
    <scope>NUCLEOTIDE SEQUENCE [LARGE SCALE GENOMIC DNA]</scope>
</reference>
<dbReference type="InterPro" id="IPR001128">
    <property type="entry name" value="Cyt_P450"/>
</dbReference>
<evidence type="ECO:0000256" key="9">
    <source>
        <dbReference type="SAM" id="Phobius"/>
    </source>
</evidence>
<organism evidence="10 11">
    <name type="scientific">Clonostachys byssicola</name>
    <dbReference type="NCBI Taxonomy" id="160290"/>
    <lineage>
        <taxon>Eukaryota</taxon>
        <taxon>Fungi</taxon>
        <taxon>Dikarya</taxon>
        <taxon>Ascomycota</taxon>
        <taxon>Pezizomycotina</taxon>
        <taxon>Sordariomycetes</taxon>
        <taxon>Hypocreomycetidae</taxon>
        <taxon>Hypocreales</taxon>
        <taxon>Bionectriaceae</taxon>
        <taxon>Clonostachys</taxon>
    </lineage>
</organism>
<evidence type="ECO:0000256" key="1">
    <source>
        <dbReference type="ARBA" id="ARBA00001971"/>
    </source>
</evidence>
<evidence type="ECO:0000313" key="11">
    <source>
        <dbReference type="Proteomes" id="UP000754883"/>
    </source>
</evidence>
<dbReference type="AlphaFoldDB" id="A0A9N9XWD4"/>
<dbReference type="Proteomes" id="UP000754883">
    <property type="component" value="Unassembled WGS sequence"/>
</dbReference>
<dbReference type="InterPro" id="IPR036396">
    <property type="entry name" value="Cyt_P450_sf"/>
</dbReference>
<dbReference type="PANTHER" id="PTHR24305:SF96">
    <property type="entry name" value="CYTOCHROME P450 MONOOXYGENASE STCB-RELATED"/>
    <property type="match status" value="1"/>
</dbReference>
<dbReference type="Pfam" id="PF00067">
    <property type="entry name" value="p450"/>
    <property type="match status" value="1"/>
</dbReference>
<dbReference type="GO" id="GO:0004497">
    <property type="term" value="F:monooxygenase activity"/>
    <property type="evidence" value="ECO:0007669"/>
    <property type="project" value="UniProtKB-KW"/>
</dbReference>
<dbReference type="Gene3D" id="1.10.630.10">
    <property type="entry name" value="Cytochrome P450"/>
    <property type="match status" value="1"/>
</dbReference>
<dbReference type="PANTHER" id="PTHR24305">
    <property type="entry name" value="CYTOCHROME P450"/>
    <property type="match status" value="1"/>
</dbReference>
<sequence>MSLRAPILAITSLTLLLVFFIKIIYQSRAGPLRSIPGPWYTNYSHYVLKYETLMSRRMYYVHSLHRIYGPVVRLSPWQVAVADPEGFTAIHRIGSGFNKPKWFEAYMDKTGGLGVSFFAMSNPKEHGSRRKMFARPFSHLNLRVNCEDIIREKVDKAVDRIHTEALEGNSDILKWWMLMASDIIGQLSFGESFRLLEAGKKNHFIKVLETAAMSITLKNEFPLLYSFCRYIPLRSVQTFLNSSNELYFYGGRAVANLRQHNSEKTMFSNIVTQTEESKLENRNGIALSDDAIRIEASDFLLAGADTTSNTLTYVVWSILRCPDLHRRVLQELDLLGDNFDDAALEQLPLLNAIIQESLRLYGAVPGQLSRVVPPGGISIAGKFIPAGFEVETQAYTMHRISDVYCNPDRFDETRWLYPESLTPKQKSCFCSFGAGTRVCIGIHLAKMELRLGTAVLLKRCQTLKLADRTTEDSIKMWNFILAGPIARRCEVTVE</sequence>
<gene>
    <name evidence="10" type="ORF">CBYS24578_00018736</name>
</gene>
<keyword evidence="6 7" id="KW-0408">Iron</keyword>
<keyword evidence="4 7" id="KW-0479">Metal-binding</keyword>
<evidence type="ECO:0008006" key="12">
    <source>
        <dbReference type="Google" id="ProtNLM"/>
    </source>
</evidence>
<keyword evidence="8" id="KW-0503">Monooxygenase</keyword>
<dbReference type="InterPro" id="IPR050121">
    <property type="entry name" value="Cytochrome_P450_monoxygenase"/>
</dbReference>
<keyword evidence="9" id="KW-0472">Membrane</keyword>
<comment type="cofactor">
    <cofactor evidence="1 7">
        <name>heme</name>
        <dbReference type="ChEBI" id="CHEBI:30413"/>
    </cofactor>
</comment>
<evidence type="ECO:0000256" key="6">
    <source>
        <dbReference type="ARBA" id="ARBA00023004"/>
    </source>
</evidence>
<protein>
    <recommendedName>
        <fullName evidence="12">Cytochrome P450</fullName>
    </recommendedName>
</protein>
<comment type="similarity">
    <text evidence="2 8">Belongs to the cytochrome P450 family.</text>
</comment>
<evidence type="ECO:0000256" key="3">
    <source>
        <dbReference type="ARBA" id="ARBA00022617"/>
    </source>
</evidence>
<keyword evidence="5 8" id="KW-0560">Oxidoreductase</keyword>
<dbReference type="InterPro" id="IPR017972">
    <property type="entry name" value="Cyt_P450_CS"/>
</dbReference>
<evidence type="ECO:0000256" key="8">
    <source>
        <dbReference type="RuleBase" id="RU000461"/>
    </source>
</evidence>
<dbReference type="PROSITE" id="PS00086">
    <property type="entry name" value="CYTOCHROME_P450"/>
    <property type="match status" value="1"/>
</dbReference>
<dbReference type="SUPFAM" id="SSF48264">
    <property type="entry name" value="Cytochrome P450"/>
    <property type="match status" value="1"/>
</dbReference>
<keyword evidence="9" id="KW-0812">Transmembrane</keyword>
<dbReference type="PRINTS" id="PR00385">
    <property type="entry name" value="P450"/>
</dbReference>
<dbReference type="CDD" id="cd11059">
    <property type="entry name" value="CYP_fungal"/>
    <property type="match status" value="1"/>
</dbReference>
<dbReference type="OrthoDB" id="1470350at2759"/>
<dbReference type="GO" id="GO:0020037">
    <property type="term" value="F:heme binding"/>
    <property type="evidence" value="ECO:0007669"/>
    <property type="project" value="InterPro"/>
</dbReference>
<accession>A0A9N9XWD4</accession>
<evidence type="ECO:0000256" key="4">
    <source>
        <dbReference type="ARBA" id="ARBA00022723"/>
    </source>
</evidence>
<reference evidence="10 11" key="2">
    <citation type="submission" date="2021-10" db="EMBL/GenBank/DDBJ databases">
        <authorList>
            <person name="Piombo E."/>
        </authorList>
    </citation>
    <scope>NUCLEOTIDE SEQUENCE [LARGE SCALE GENOMIC DNA]</scope>
</reference>
<dbReference type="GO" id="GO:0016705">
    <property type="term" value="F:oxidoreductase activity, acting on paired donors, with incorporation or reduction of molecular oxygen"/>
    <property type="evidence" value="ECO:0007669"/>
    <property type="project" value="InterPro"/>
</dbReference>
<keyword evidence="11" id="KW-1185">Reference proteome</keyword>
<evidence type="ECO:0000256" key="7">
    <source>
        <dbReference type="PIRSR" id="PIRSR602401-1"/>
    </source>
</evidence>
<feature type="transmembrane region" description="Helical" evidence="9">
    <location>
        <begin position="6"/>
        <end position="25"/>
    </location>
</feature>
<dbReference type="EMBL" id="CABFNO020001324">
    <property type="protein sequence ID" value="CAG9981744.1"/>
    <property type="molecule type" value="Genomic_DNA"/>
</dbReference>
<dbReference type="GO" id="GO:0005506">
    <property type="term" value="F:iron ion binding"/>
    <property type="evidence" value="ECO:0007669"/>
    <property type="project" value="InterPro"/>
</dbReference>
<evidence type="ECO:0000313" key="10">
    <source>
        <dbReference type="EMBL" id="CAG9981744.1"/>
    </source>
</evidence>
<keyword evidence="9" id="KW-1133">Transmembrane helix</keyword>
<evidence type="ECO:0000256" key="5">
    <source>
        <dbReference type="ARBA" id="ARBA00023002"/>
    </source>
</evidence>
<evidence type="ECO:0000256" key="2">
    <source>
        <dbReference type="ARBA" id="ARBA00010617"/>
    </source>
</evidence>
<dbReference type="PRINTS" id="PR00463">
    <property type="entry name" value="EP450I"/>
</dbReference>
<comment type="caution">
    <text evidence="10">The sequence shown here is derived from an EMBL/GenBank/DDBJ whole genome shotgun (WGS) entry which is preliminary data.</text>
</comment>
<feature type="binding site" description="axial binding residue" evidence="7">
    <location>
        <position position="439"/>
    </location>
    <ligand>
        <name>heme</name>
        <dbReference type="ChEBI" id="CHEBI:30413"/>
    </ligand>
    <ligandPart>
        <name>Fe</name>
        <dbReference type="ChEBI" id="CHEBI:18248"/>
    </ligandPart>
</feature>
<name>A0A9N9XWD4_9HYPO</name>